<evidence type="ECO:0000313" key="2">
    <source>
        <dbReference type="Proteomes" id="UP000499080"/>
    </source>
</evidence>
<name>A0A4Y2GHU6_ARAVE</name>
<dbReference type="AlphaFoldDB" id="A0A4Y2GHU6"/>
<comment type="caution">
    <text evidence="1">The sequence shown here is derived from an EMBL/GenBank/DDBJ whole genome shotgun (WGS) entry which is preliminary data.</text>
</comment>
<gene>
    <name evidence="1" type="ORF">AVEN_60132_1</name>
</gene>
<sequence length="108" mass="12427">MTRTTPQMAPPLPTSTPDQRADVWPLRMIWPLFMIFPMHGGSSVESGFEPATLQSRGRDLTTRSLWPRTVSRTNIQLTKNNSIPVMKRVNYDLRMEKMLISVLKIEIN</sequence>
<accession>A0A4Y2GHU6</accession>
<protein>
    <submittedName>
        <fullName evidence="1">Uncharacterized protein</fullName>
    </submittedName>
</protein>
<organism evidence="1 2">
    <name type="scientific">Araneus ventricosus</name>
    <name type="common">Orbweaver spider</name>
    <name type="synonym">Epeira ventricosa</name>
    <dbReference type="NCBI Taxonomy" id="182803"/>
    <lineage>
        <taxon>Eukaryota</taxon>
        <taxon>Metazoa</taxon>
        <taxon>Ecdysozoa</taxon>
        <taxon>Arthropoda</taxon>
        <taxon>Chelicerata</taxon>
        <taxon>Arachnida</taxon>
        <taxon>Araneae</taxon>
        <taxon>Araneomorphae</taxon>
        <taxon>Entelegynae</taxon>
        <taxon>Araneoidea</taxon>
        <taxon>Araneidae</taxon>
        <taxon>Araneus</taxon>
    </lineage>
</organism>
<proteinExistence type="predicted"/>
<reference evidence="1 2" key="1">
    <citation type="journal article" date="2019" name="Sci. Rep.">
        <title>Orb-weaving spider Araneus ventricosus genome elucidates the spidroin gene catalogue.</title>
        <authorList>
            <person name="Kono N."/>
            <person name="Nakamura H."/>
            <person name="Ohtoshi R."/>
            <person name="Moran D.A.P."/>
            <person name="Shinohara A."/>
            <person name="Yoshida Y."/>
            <person name="Fujiwara M."/>
            <person name="Mori M."/>
            <person name="Tomita M."/>
            <person name="Arakawa K."/>
        </authorList>
    </citation>
    <scope>NUCLEOTIDE SEQUENCE [LARGE SCALE GENOMIC DNA]</scope>
</reference>
<keyword evidence="2" id="KW-1185">Reference proteome</keyword>
<evidence type="ECO:0000313" key="1">
    <source>
        <dbReference type="EMBL" id="GBM52941.1"/>
    </source>
</evidence>
<dbReference type="EMBL" id="BGPR01001400">
    <property type="protein sequence ID" value="GBM52941.1"/>
    <property type="molecule type" value="Genomic_DNA"/>
</dbReference>
<dbReference type="Proteomes" id="UP000499080">
    <property type="component" value="Unassembled WGS sequence"/>
</dbReference>